<dbReference type="PANTHER" id="PTHR47756">
    <property type="entry name" value="BLL6612 PROTEIN-RELATED"/>
    <property type="match status" value="1"/>
</dbReference>
<keyword evidence="3" id="KW-0731">Sigma factor</keyword>
<comment type="caution">
    <text evidence="8">The sequence shown here is derived from an EMBL/GenBank/DDBJ whole genome shotgun (WGS) entry which is preliminary data.</text>
</comment>
<reference evidence="8 9" key="1">
    <citation type="submission" date="2018-01" db="EMBL/GenBank/DDBJ databases">
        <title>Draft genome sequence of Jishengella endophytica.</title>
        <authorList>
            <person name="Sahin N."/>
            <person name="Ay H."/>
            <person name="Saygin H."/>
        </authorList>
    </citation>
    <scope>NUCLEOTIDE SEQUENCE [LARGE SCALE GENOMIC DNA]</scope>
    <source>
        <strain evidence="8 9">DSM 45430</strain>
    </source>
</reference>
<proteinExistence type="inferred from homology"/>
<evidence type="ECO:0000259" key="5">
    <source>
        <dbReference type="Pfam" id="PF04542"/>
    </source>
</evidence>
<feature type="domain" description="RNA polymerase sigma-70 region 2" evidence="5">
    <location>
        <begin position="19"/>
        <end position="85"/>
    </location>
</feature>
<dbReference type="InterPro" id="IPR046531">
    <property type="entry name" value="DUF6596"/>
</dbReference>
<dbReference type="Proteomes" id="UP000248627">
    <property type="component" value="Unassembled WGS sequence"/>
</dbReference>
<evidence type="ECO:0000313" key="9">
    <source>
        <dbReference type="Proteomes" id="UP000248627"/>
    </source>
</evidence>
<keyword evidence="2" id="KW-0805">Transcription regulation</keyword>
<feature type="domain" description="RNA polymerase sigma factor 70 region 4 type 2" evidence="6">
    <location>
        <begin position="123"/>
        <end position="173"/>
    </location>
</feature>
<dbReference type="Pfam" id="PF04542">
    <property type="entry name" value="Sigma70_r2"/>
    <property type="match status" value="1"/>
</dbReference>
<dbReference type="InterPro" id="IPR013324">
    <property type="entry name" value="RNA_pol_sigma_r3/r4-like"/>
</dbReference>
<dbReference type="SUPFAM" id="SSF88946">
    <property type="entry name" value="Sigma2 domain of RNA polymerase sigma factors"/>
    <property type="match status" value="1"/>
</dbReference>
<dbReference type="OrthoDB" id="9780299at2"/>
<dbReference type="NCBIfam" id="TIGR02937">
    <property type="entry name" value="sigma70-ECF"/>
    <property type="match status" value="1"/>
</dbReference>
<dbReference type="Pfam" id="PF20239">
    <property type="entry name" value="DUF6596"/>
    <property type="match status" value="1"/>
</dbReference>
<dbReference type="GO" id="GO:0003677">
    <property type="term" value="F:DNA binding"/>
    <property type="evidence" value="ECO:0007669"/>
    <property type="project" value="InterPro"/>
</dbReference>
<protein>
    <submittedName>
        <fullName evidence="8">RNA polymerase subunit sigma-24</fullName>
    </submittedName>
</protein>
<dbReference type="Pfam" id="PF08281">
    <property type="entry name" value="Sigma70_r4_2"/>
    <property type="match status" value="1"/>
</dbReference>
<keyword evidence="9" id="KW-1185">Reference proteome</keyword>
<dbReference type="Gene3D" id="1.10.1740.10">
    <property type="match status" value="1"/>
</dbReference>
<evidence type="ECO:0000256" key="3">
    <source>
        <dbReference type="ARBA" id="ARBA00023082"/>
    </source>
</evidence>
<keyword evidence="4" id="KW-0804">Transcription</keyword>
<dbReference type="InterPro" id="IPR013325">
    <property type="entry name" value="RNA_pol_sigma_r2"/>
</dbReference>
<evidence type="ECO:0000313" key="8">
    <source>
        <dbReference type="EMBL" id="PZF89774.1"/>
    </source>
</evidence>
<dbReference type="RefSeq" id="WP_111245483.1">
    <property type="nucleotide sequence ID" value="NZ_POTX01000207.1"/>
</dbReference>
<organism evidence="8 9">
    <name type="scientific">Micromonospora endophytica</name>
    <dbReference type="NCBI Taxonomy" id="515350"/>
    <lineage>
        <taxon>Bacteria</taxon>
        <taxon>Bacillati</taxon>
        <taxon>Actinomycetota</taxon>
        <taxon>Actinomycetes</taxon>
        <taxon>Micromonosporales</taxon>
        <taxon>Micromonosporaceae</taxon>
        <taxon>Micromonospora</taxon>
    </lineage>
</organism>
<dbReference type="InterPro" id="IPR013249">
    <property type="entry name" value="RNA_pol_sigma70_r4_t2"/>
</dbReference>
<name>A0A2W2CA93_9ACTN</name>
<dbReference type="InterPro" id="IPR007627">
    <property type="entry name" value="RNA_pol_sigma70_r2"/>
</dbReference>
<dbReference type="SUPFAM" id="SSF88659">
    <property type="entry name" value="Sigma3 and sigma4 domains of RNA polymerase sigma factors"/>
    <property type="match status" value="1"/>
</dbReference>
<gene>
    <name evidence="8" type="ORF">C1I93_23580</name>
</gene>
<dbReference type="GO" id="GO:0016987">
    <property type="term" value="F:sigma factor activity"/>
    <property type="evidence" value="ECO:0007669"/>
    <property type="project" value="UniProtKB-KW"/>
</dbReference>
<evidence type="ECO:0000259" key="6">
    <source>
        <dbReference type="Pfam" id="PF08281"/>
    </source>
</evidence>
<dbReference type="Gene3D" id="1.10.10.10">
    <property type="entry name" value="Winged helix-like DNA-binding domain superfamily/Winged helix DNA-binding domain"/>
    <property type="match status" value="1"/>
</dbReference>
<comment type="similarity">
    <text evidence="1">Belongs to the sigma-70 factor family. ECF subfamily.</text>
</comment>
<accession>A0A2W2CA93</accession>
<evidence type="ECO:0000256" key="2">
    <source>
        <dbReference type="ARBA" id="ARBA00023015"/>
    </source>
</evidence>
<evidence type="ECO:0000256" key="1">
    <source>
        <dbReference type="ARBA" id="ARBA00010641"/>
    </source>
</evidence>
<sequence>MAADDPGRALSLDEAHVDLLRRLAPQVLGVLVRRHGDFTRAEDAVQEALVAAVERWPRDGVPEHPAGWLHTVAQRRYVDQVRAEAARARRERAVLDTAPRDALVAPPPDADDTPRDDLLELFLLCCHPALTASAQLALTLRAVGGLTTAEVAAAFLTSEKTMAQRIFRAKQRLRESGARFTLPPAAEQGPRLAVVRHVLYLMFNEGYAASGGPDLLRPDLTGQALRLARRLHERLPEDGETAGLLALMLLTEARAAARVGPAGELVPLAEQDRTRWDRAALAEGCALVTRSLSSSPPGPYQIQAAIAAVHAEAPNTEATDWPQVLGLYELLERLAPNPVVTLNRAVAVGMVHGPAAGLALLAELESGPLAGHHRRHAVRAYLLELAGDREAAASAWRRAAELAGSEPERRHLLRRAAESE</sequence>
<feature type="domain" description="DUF6596" evidence="7">
    <location>
        <begin position="191"/>
        <end position="291"/>
    </location>
</feature>
<dbReference type="AlphaFoldDB" id="A0A2W2CA93"/>
<dbReference type="EMBL" id="POTX01000207">
    <property type="protein sequence ID" value="PZF89774.1"/>
    <property type="molecule type" value="Genomic_DNA"/>
</dbReference>
<evidence type="ECO:0000259" key="7">
    <source>
        <dbReference type="Pfam" id="PF20239"/>
    </source>
</evidence>
<dbReference type="InterPro" id="IPR014284">
    <property type="entry name" value="RNA_pol_sigma-70_dom"/>
</dbReference>
<dbReference type="PANTHER" id="PTHR47756:SF2">
    <property type="entry name" value="BLL6612 PROTEIN"/>
    <property type="match status" value="1"/>
</dbReference>
<evidence type="ECO:0000256" key="4">
    <source>
        <dbReference type="ARBA" id="ARBA00023163"/>
    </source>
</evidence>
<dbReference type="InterPro" id="IPR036388">
    <property type="entry name" value="WH-like_DNA-bd_sf"/>
</dbReference>
<dbReference type="GO" id="GO:0006352">
    <property type="term" value="P:DNA-templated transcription initiation"/>
    <property type="evidence" value="ECO:0007669"/>
    <property type="project" value="InterPro"/>
</dbReference>